<keyword evidence="2" id="KW-1185">Reference proteome</keyword>
<proteinExistence type="predicted"/>
<dbReference type="AlphaFoldDB" id="A0A2Z5G2S1"/>
<dbReference type="Proteomes" id="UP000253606">
    <property type="component" value="Chromosome"/>
</dbReference>
<name>A0A2Z5G2S1_9BACT</name>
<organism evidence="1 2">
    <name type="scientific">Acidisarcina polymorpha</name>
    <dbReference type="NCBI Taxonomy" id="2211140"/>
    <lineage>
        <taxon>Bacteria</taxon>
        <taxon>Pseudomonadati</taxon>
        <taxon>Acidobacteriota</taxon>
        <taxon>Terriglobia</taxon>
        <taxon>Terriglobales</taxon>
        <taxon>Acidobacteriaceae</taxon>
        <taxon>Acidisarcina</taxon>
    </lineage>
</organism>
<gene>
    <name evidence="1" type="ORF">ACPOL_3696</name>
</gene>
<evidence type="ECO:0000313" key="2">
    <source>
        <dbReference type="Proteomes" id="UP000253606"/>
    </source>
</evidence>
<accession>A0A2Z5G2S1</accession>
<dbReference type="KEGG" id="abas:ACPOL_3696"/>
<protein>
    <submittedName>
        <fullName evidence="1">Uncharacterized protein</fullName>
    </submittedName>
</protein>
<evidence type="ECO:0000313" key="1">
    <source>
        <dbReference type="EMBL" id="AXC12977.1"/>
    </source>
</evidence>
<reference evidence="1 2" key="1">
    <citation type="journal article" date="2018" name="Front. Microbiol.">
        <title>Hydrolytic Capabilities as a Key to Environmental Success: Chitinolytic and Cellulolytic Acidobacteria From Acidic Sub-arctic Soils and Boreal Peatlands.</title>
        <authorList>
            <person name="Belova S.E."/>
            <person name="Ravin N.V."/>
            <person name="Pankratov T.A."/>
            <person name="Rakitin A.L."/>
            <person name="Ivanova A.A."/>
            <person name="Beletsky A.V."/>
            <person name="Mardanov A.V."/>
            <person name="Sinninghe Damste J.S."/>
            <person name="Dedysh S.N."/>
        </authorList>
    </citation>
    <scope>NUCLEOTIDE SEQUENCE [LARGE SCALE GENOMIC DNA]</scope>
    <source>
        <strain evidence="1 2">SBC82</strain>
    </source>
</reference>
<dbReference type="EMBL" id="CP030840">
    <property type="protein sequence ID" value="AXC12977.1"/>
    <property type="molecule type" value="Genomic_DNA"/>
</dbReference>
<sequence>MVVLFLFVFCLFVALFRDTLLRMSKSSRSAALLLAFVVSLFGGSHQA</sequence>